<keyword evidence="5" id="KW-0521">NADP</keyword>
<comment type="pathway">
    <text evidence="1">One-carbon metabolism; tetrahydrofolate interconversion.</text>
</comment>
<dbReference type="PANTHER" id="PTHR48099:SF5">
    <property type="entry name" value="C-1-TETRAHYDROFOLATE SYNTHASE, CYTOPLASMIC"/>
    <property type="match status" value="1"/>
</dbReference>
<proteinExistence type="predicted"/>
<evidence type="ECO:0000256" key="7">
    <source>
        <dbReference type="ARBA" id="ARBA00023167"/>
    </source>
</evidence>
<evidence type="ECO:0000259" key="10">
    <source>
        <dbReference type="Pfam" id="PF02882"/>
    </source>
</evidence>
<evidence type="ECO:0008006" key="13">
    <source>
        <dbReference type="Google" id="ProtNLM"/>
    </source>
</evidence>
<sequence length="288" mass="30970">MQIIDGQQIANGILARLKEKPAPKKFFAGILIGDDPASASFQAIKEKTARNLGVDYRIYKLDAAMGTDKLRAEVGRIALQKSCGGAIVQLPLPEGVNRHALLNAIPQEKDADVLGERALGAFYTGRNPVIAPAVGAVEEILRAMKIEVKEKKFAVIGSGILIGKPVLNWLMGKAKEIFLLGRASDLALLKHADIVILGTGHAGLVTPDMLQDGAGVIDFGYGTKEMRNEKGEMRKETCGDFDPSSLSNSHHSPFTIHHSPAFYTPTPGGTGPILVTKLFENFYALNSQ</sequence>
<dbReference type="InterPro" id="IPR000672">
    <property type="entry name" value="THF_DH/CycHdrlase"/>
</dbReference>
<evidence type="ECO:0000256" key="5">
    <source>
        <dbReference type="ARBA" id="ARBA00022857"/>
    </source>
</evidence>
<dbReference type="Pfam" id="PF00763">
    <property type="entry name" value="THF_DHG_CYH"/>
    <property type="match status" value="1"/>
</dbReference>
<gene>
    <name evidence="11" type="ORF">A2946_02875</name>
</gene>
<evidence type="ECO:0000256" key="1">
    <source>
        <dbReference type="ARBA" id="ARBA00004777"/>
    </source>
</evidence>
<evidence type="ECO:0000256" key="6">
    <source>
        <dbReference type="ARBA" id="ARBA00023002"/>
    </source>
</evidence>
<dbReference type="EMBL" id="MHLB01000023">
    <property type="protein sequence ID" value="OGZ02092.1"/>
    <property type="molecule type" value="Genomic_DNA"/>
</dbReference>
<dbReference type="GO" id="GO:0009086">
    <property type="term" value="P:methionine biosynthetic process"/>
    <property type="evidence" value="ECO:0007669"/>
    <property type="project" value="UniProtKB-KW"/>
</dbReference>
<dbReference type="GO" id="GO:0005829">
    <property type="term" value="C:cytosol"/>
    <property type="evidence" value="ECO:0007669"/>
    <property type="project" value="TreeGrafter"/>
</dbReference>
<protein>
    <recommendedName>
        <fullName evidence="13">Methenyltetrahydrofolate cyclohydrolase</fullName>
    </recommendedName>
</protein>
<dbReference type="Proteomes" id="UP000178348">
    <property type="component" value="Unassembled WGS sequence"/>
</dbReference>
<keyword evidence="4" id="KW-0378">Hydrolase</keyword>
<keyword evidence="8" id="KW-0511">Multifunctional enzyme</keyword>
<dbReference type="Gene3D" id="3.40.50.720">
    <property type="entry name" value="NAD(P)-binding Rossmann-like Domain"/>
    <property type="match status" value="1"/>
</dbReference>
<evidence type="ECO:0000256" key="8">
    <source>
        <dbReference type="ARBA" id="ARBA00023268"/>
    </source>
</evidence>
<dbReference type="Pfam" id="PF02882">
    <property type="entry name" value="THF_DHG_CYH_C"/>
    <property type="match status" value="1"/>
</dbReference>
<accession>A0A1G2CLL0</accession>
<keyword evidence="3" id="KW-0658">Purine biosynthesis</keyword>
<dbReference type="AlphaFoldDB" id="A0A1G2CLL0"/>
<evidence type="ECO:0000259" key="9">
    <source>
        <dbReference type="Pfam" id="PF00763"/>
    </source>
</evidence>
<dbReference type="InterPro" id="IPR020630">
    <property type="entry name" value="THF_DH/CycHdrlase_cat_dom"/>
</dbReference>
<dbReference type="SUPFAM" id="SSF53223">
    <property type="entry name" value="Aminoacid dehydrogenase-like, N-terminal domain"/>
    <property type="match status" value="1"/>
</dbReference>
<dbReference type="InterPro" id="IPR046346">
    <property type="entry name" value="Aminoacid_DH-like_N_sf"/>
</dbReference>
<keyword evidence="7" id="KW-0028">Amino-acid biosynthesis</keyword>
<comment type="caution">
    <text evidence="11">The sequence shown here is derived from an EMBL/GenBank/DDBJ whole genome shotgun (WGS) entry which is preliminary data.</text>
</comment>
<dbReference type="InterPro" id="IPR036291">
    <property type="entry name" value="NAD(P)-bd_dom_sf"/>
</dbReference>
<keyword evidence="7" id="KW-0486">Methionine biosynthesis</keyword>
<name>A0A1G2CLL0_9BACT</name>
<keyword evidence="2" id="KW-0554">One-carbon metabolism</keyword>
<dbReference type="InterPro" id="IPR020631">
    <property type="entry name" value="THF_DH/CycHdrlase_NAD-bd_dom"/>
</dbReference>
<organism evidence="11 12">
    <name type="scientific">Candidatus Liptonbacteria bacterium RIFCSPLOWO2_01_FULL_53_13</name>
    <dbReference type="NCBI Taxonomy" id="1798651"/>
    <lineage>
        <taxon>Bacteria</taxon>
        <taxon>Candidatus Liptoniibacteriota</taxon>
    </lineage>
</organism>
<reference evidence="11 12" key="1">
    <citation type="journal article" date="2016" name="Nat. Commun.">
        <title>Thousands of microbial genomes shed light on interconnected biogeochemical processes in an aquifer system.</title>
        <authorList>
            <person name="Anantharaman K."/>
            <person name="Brown C.T."/>
            <person name="Hug L.A."/>
            <person name="Sharon I."/>
            <person name="Castelle C.J."/>
            <person name="Probst A.J."/>
            <person name="Thomas B.C."/>
            <person name="Singh A."/>
            <person name="Wilkins M.J."/>
            <person name="Karaoz U."/>
            <person name="Brodie E.L."/>
            <person name="Williams K.H."/>
            <person name="Hubbard S.S."/>
            <person name="Banfield J.F."/>
        </authorList>
    </citation>
    <scope>NUCLEOTIDE SEQUENCE [LARGE SCALE GENOMIC DNA]</scope>
</reference>
<dbReference type="GO" id="GO:0006164">
    <property type="term" value="P:purine nucleotide biosynthetic process"/>
    <property type="evidence" value="ECO:0007669"/>
    <property type="project" value="UniProtKB-KW"/>
</dbReference>
<evidence type="ECO:0000313" key="11">
    <source>
        <dbReference type="EMBL" id="OGZ02092.1"/>
    </source>
</evidence>
<dbReference type="GO" id="GO:0004488">
    <property type="term" value="F:methylenetetrahydrofolate dehydrogenase (NADP+) activity"/>
    <property type="evidence" value="ECO:0007669"/>
    <property type="project" value="InterPro"/>
</dbReference>
<keyword evidence="6" id="KW-0560">Oxidoreductase</keyword>
<dbReference type="PRINTS" id="PR00085">
    <property type="entry name" value="THFDHDRGNASE"/>
</dbReference>
<evidence type="ECO:0000256" key="4">
    <source>
        <dbReference type="ARBA" id="ARBA00022801"/>
    </source>
</evidence>
<evidence type="ECO:0000256" key="2">
    <source>
        <dbReference type="ARBA" id="ARBA00022563"/>
    </source>
</evidence>
<dbReference type="GO" id="GO:0035999">
    <property type="term" value="P:tetrahydrofolate interconversion"/>
    <property type="evidence" value="ECO:0007669"/>
    <property type="project" value="TreeGrafter"/>
</dbReference>
<dbReference type="GO" id="GO:0004477">
    <property type="term" value="F:methenyltetrahydrofolate cyclohydrolase activity"/>
    <property type="evidence" value="ECO:0007669"/>
    <property type="project" value="TreeGrafter"/>
</dbReference>
<evidence type="ECO:0000256" key="3">
    <source>
        <dbReference type="ARBA" id="ARBA00022755"/>
    </source>
</evidence>
<dbReference type="PANTHER" id="PTHR48099">
    <property type="entry name" value="C-1-TETRAHYDROFOLATE SYNTHASE, CYTOPLASMIC-RELATED"/>
    <property type="match status" value="1"/>
</dbReference>
<feature type="domain" description="Tetrahydrofolate dehydrogenase/cyclohydrolase NAD(P)-binding" evidence="10">
    <location>
        <begin position="136"/>
        <end position="284"/>
    </location>
</feature>
<evidence type="ECO:0000313" key="12">
    <source>
        <dbReference type="Proteomes" id="UP000178348"/>
    </source>
</evidence>
<feature type="domain" description="Tetrahydrofolate dehydrogenase/cyclohydrolase catalytic" evidence="9">
    <location>
        <begin position="4"/>
        <end position="112"/>
    </location>
</feature>
<dbReference type="Gene3D" id="3.40.50.10860">
    <property type="entry name" value="Leucine Dehydrogenase, chain A, domain 1"/>
    <property type="match status" value="1"/>
</dbReference>
<dbReference type="SUPFAM" id="SSF51735">
    <property type="entry name" value="NAD(P)-binding Rossmann-fold domains"/>
    <property type="match status" value="1"/>
</dbReference>